<evidence type="ECO:0000256" key="2">
    <source>
        <dbReference type="ARBA" id="ARBA00023043"/>
    </source>
</evidence>
<feature type="repeat" description="ANK" evidence="3">
    <location>
        <begin position="101"/>
        <end position="135"/>
    </location>
</feature>
<name>A0A183EBE2_9BILA</name>
<dbReference type="Pfam" id="PF00023">
    <property type="entry name" value="Ank"/>
    <property type="match status" value="1"/>
</dbReference>
<dbReference type="Gene3D" id="1.25.40.20">
    <property type="entry name" value="Ankyrin repeat-containing domain"/>
    <property type="match status" value="1"/>
</dbReference>
<evidence type="ECO:0000256" key="1">
    <source>
        <dbReference type="ARBA" id="ARBA00022737"/>
    </source>
</evidence>
<sequence>LEDDETYMHTLVLHALQMMILVKRVLAPLNVQLASIYDQALDITVMRMVNRLARVSKTLKLHTLHVACEDIDIPITNRFPCPVIIKMLLLAGMDVNEKDSAGNTPLHAMMLSGKARIAAMKVLLEHGAALLARNNNNETCLDLIIAKLPRAVEQLELFDRVSLLERCASVVRRSWREEDYQEIVPCQLWPMLSLH</sequence>
<organism evidence="4">
    <name type="scientific">Gongylonema pulchrum</name>
    <dbReference type="NCBI Taxonomy" id="637853"/>
    <lineage>
        <taxon>Eukaryota</taxon>
        <taxon>Metazoa</taxon>
        <taxon>Ecdysozoa</taxon>
        <taxon>Nematoda</taxon>
        <taxon>Chromadorea</taxon>
        <taxon>Rhabditida</taxon>
        <taxon>Spirurina</taxon>
        <taxon>Spiruromorpha</taxon>
        <taxon>Spiruroidea</taxon>
        <taxon>Gongylonematidae</taxon>
        <taxon>Gongylonema</taxon>
    </lineage>
</organism>
<dbReference type="InterPro" id="IPR002110">
    <property type="entry name" value="Ankyrin_rpt"/>
</dbReference>
<keyword evidence="1" id="KW-0677">Repeat</keyword>
<dbReference type="PANTHER" id="PTHR24180:SF45">
    <property type="entry name" value="POLY [ADP-RIBOSE] POLYMERASE TANKYRASE"/>
    <property type="match status" value="1"/>
</dbReference>
<evidence type="ECO:0000256" key="3">
    <source>
        <dbReference type="PROSITE-ProRule" id="PRU00023"/>
    </source>
</evidence>
<dbReference type="InterPro" id="IPR036770">
    <property type="entry name" value="Ankyrin_rpt-contain_sf"/>
</dbReference>
<accession>A0A183EBE2</accession>
<dbReference type="PROSITE" id="PS50088">
    <property type="entry name" value="ANK_REPEAT"/>
    <property type="match status" value="1"/>
</dbReference>
<dbReference type="PROSITE" id="PS50297">
    <property type="entry name" value="ANK_REP_REGION"/>
    <property type="match status" value="1"/>
</dbReference>
<protein>
    <submittedName>
        <fullName evidence="4">ANK_REP_REGION domain-containing protein</fullName>
    </submittedName>
</protein>
<dbReference type="PANTHER" id="PTHR24180">
    <property type="entry name" value="CYCLIN-DEPENDENT KINASE INHIBITOR 2C-RELATED"/>
    <property type="match status" value="1"/>
</dbReference>
<dbReference type="InterPro" id="IPR051637">
    <property type="entry name" value="Ank_repeat_dom-contain_49"/>
</dbReference>
<dbReference type="SUPFAM" id="SSF48403">
    <property type="entry name" value="Ankyrin repeat"/>
    <property type="match status" value="1"/>
</dbReference>
<proteinExistence type="predicted"/>
<dbReference type="WBParaSite" id="GPUH_0001830801-mRNA-1">
    <property type="protein sequence ID" value="GPUH_0001830801-mRNA-1"/>
    <property type="gene ID" value="GPUH_0001830801"/>
</dbReference>
<dbReference type="AlphaFoldDB" id="A0A183EBE2"/>
<keyword evidence="2 3" id="KW-0040">ANK repeat</keyword>
<reference evidence="4" key="1">
    <citation type="submission" date="2016-06" db="UniProtKB">
        <authorList>
            <consortium name="WormBaseParasite"/>
        </authorList>
    </citation>
    <scope>IDENTIFICATION</scope>
</reference>
<evidence type="ECO:0000313" key="4">
    <source>
        <dbReference type="WBParaSite" id="GPUH_0001830801-mRNA-1"/>
    </source>
</evidence>